<organism evidence="6 7">
    <name type="scientific">Cellulomonas bogoriensis 69B4 = DSM 16987</name>
    <dbReference type="NCBI Taxonomy" id="1386082"/>
    <lineage>
        <taxon>Bacteria</taxon>
        <taxon>Bacillati</taxon>
        <taxon>Actinomycetota</taxon>
        <taxon>Actinomycetes</taxon>
        <taxon>Micrococcales</taxon>
        <taxon>Cellulomonadaceae</taxon>
        <taxon>Cellulomonas</taxon>
    </lineage>
</organism>
<feature type="transmembrane region" description="Helical" evidence="5">
    <location>
        <begin position="132"/>
        <end position="149"/>
    </location>
</feature>
<dbReference type="InterPro" id="IPR000537">
    <property type="entry name" value="UbiA_prenyltransferase"/>
</dbReference>
<feature type="transmembrane region" description="Helical" evidence="5">
    <location>
        <begin position="223"/>
        <end position="245"/>
    </location>
</feature>
<reference evidence="6 7" key="1">
    <citation type="submission" date="2013-08" db="EMBL/GenBank/DDBJ databases">
        <title>Genome sequencing of Cellulomonas bogoriensis 69B4.</title>
        <authorList>
            <person name="Chen F."/>
            <person name="Li Y."/>
            <person name="Wang G."/>
        </authorList>
    </citation>
    <scope>NUCLEOTIDE SEQUENCE [LARGE SCALE GENOMIC DNA]</scope>
    <source>
        <strain evidence="6 7">69B4</strain>
    </source>
</reference>
<dbReference type="RefSeq" id="WP_232229606.1">
    <property type="nucleotide sequence ID" value="NZ_AXCZ01000028.1"/>
</dbReference>
<comment type="subcellular location">
    <subcellularLocation>
        <location evidence="1">Membrane</location>
        <topology evidence="1">Multi-pass membrane protein</topology>
    </subcellularLocation>
</comment>
<evidence type="ECO:0000256" key="5">
    <source>
        <dbReference type="SAM" id="Phobius"/>
    </source>
</evidence>
<name>A0A0A0C187_9CELL</name>
<evidence type="ECO:0000256" key="4">
    <source>
        <dbReference type="ARBA" id="ARBA00023136"/>
    </source>
</evidence>
<keyword evidence="4 5" id="KW-0472">Membrane</keyword>
<feature type="transmembrane region" description="Helical" evidence="5">
    <location>
        <begin position="198"/>
        <end position="217"/>
    </location>
</feature>
<accession>A0A0A0C187</accession>
<keyword evidence="3 5" id="KW-1133">Transmembrane helix</keyword>
<comment type="caution">
    <text evidence="6">The sequence shown here is derived from an EMBL/GenBank/DDBJ whole genome shotgun (WGS) entry which is preliminary data.</text>
</comment>
<evidence type="ECO:0000313" key="6">
    <source>
        <dbReference type="EMBL" id="KGM13702.1"/>
    </source>
</evidence>
<evidence type="ECO:0000256" key="3">
    <source>
        <dbReference type="ARBA" id="ARBA00022989"/>
    </source>
</evidence>
<sequence>MPTTARGMVTASHAGPTAVVTGLSVALLVGAGAPPATITLAGTAVLAGQLSVGWSNDWVDARRDLAVRRADKPVVRGTVSVQALRRGALTAVVACLVLSVLATPAGAAAHLAAVASAWAYNVRLKATAWSPVPYAVSFGLLPVFLVAALPAEAAAAPWVVTGAALLGVGAHLTNVLPDLEDDDATGIRGLPHRWGRRATATVAPVVLAAAAMVAALAPGVALVPWRGAVLVGALLCGAAAGAAGLAGRRSSFALAMVVAALCVVLMVSAGSAITTT</sequence>
<dbReference type="GO" id="GO:0016020">
    <property type="term" value="C:membrane"/>
    <property type="evidence" value="ECO:0007669"/>
    <property type="project" value="UniProtKB-SubCell"/>
</dbReference>
<feature type="transmembrane region" description="Helical" evidence="5">
    <location>
        <begin position="88"/>
        <end position="120"/>
    </location>
</feature>
<feature type="transmembrane region" description="Helical" evidence="5">
    <location>
        <begin position="252"/>
        <end position="273"/>
    </location>
</feature>
<dbReference type="GO" id="GO:0016765">
    <property type="term" value="F:transferase activity, transferring alkyl or aryl (other than methyl) groups"/>
    <property type="evidence" value="ECO:0007669"/>
    <property type="project" value="InterPro"/>
</dbReference>
<dbReference type="Proteomes" id="UP000054314">
    <property type="component" value="Unassembled WGS sequence"/>
</dbReference>
<dbReference type="InterPro" id="IPR044878">
    <property type="entry name" value="UbiA_sf"/>
</dbReference>
<dbReference type="EMBL" id="AXCZ01000028">
    <property type="protein sequence ID" value="KGM13702.1"/>
    <property type="molecule type" value="Genomic_DNA"/>
</dbReference>
<proteinExistence type="predicted"/>
<evidence type="ECO:0000256" key="2">
    <source>
        <dbReference type="ARBA" id="ARBA00022692"/>
    </source>
</evidence>
<protein>
    <submittedName>
        <fullName evidence="6">Ubiquinone biosynthesis protein UbiA</fullName>
    </submittedName>
</protein>
<keyword evidence="6" id="KW-0830">Ubiquinone</keyword>
<evidence type="ECO:0000256" key="1">
    <source>
        <dbReference type="ARBA" id="ARBA00004141"/>
    </source>
</evidence>
<keyword evidence="2 5" id="KW-0812">Transmembrane</keyword>
<evidence type="ECO:0000313" key="7">
    <source>
        <dbReference type="Proteomes" id="UP000054314"/>
    </source>
</evidence>
<keyword evidence="7" id="KW-1185">Reference proteome</keyword>
<dbReference type="AlphaFoldDB" id="A0A0A0C187"/>
<dbReference type="Pfam" id="PF01040">
    <property type="entry name" value="UbiA"/>
    <property type="match status" value="1"/>
</dbReference>
<dbReference type="Gene3D" id="1.10.357.140">
    <property type="entry name" value="UbiA prenyltransferase"/>
    <property type="match status" value="1"/>
</dbReference>
<gene>
    <name evidence="6" type="ORF">N869_11200</name>
</gene>